<sequence length="393" mass="44085">MREHTVSTELWPSAGPSRLITRGSRTYNCQQKCFLELEPLSPMLLHLEDLSNPEGSTPALSALGDAAWKIELTQHFQSAGLVILIYDYFLTLSDEIRYIWPSKWSWVKIVFLMNRYISPLIVINALIMVAAFTFDVPRCRRELFAVSLLNIFIFATWNVLLTLRVHALWGASRRMGIALAIADTGSDKLEGSESLRPRGSGPTRLLYYLAPFSPSRYLNRSALTDYLSSIGASFHSKLLFETVVFLMTMYKVLGRQRKQVHSIASIILRDGVIYFVTIFGARVANMTLYVSRDVGRLVRLAHGILANPTPPRSTMVSRMTLNLRMWRTEGTERTPVTPRQGLSHYSPAVGDRVPIHGPGTGIRPFAGTNEPMESFLVLGSKNNIPLKIIGSKV</sequence>
<evidence type="ECO:0000259" key="2">
    <source>
        <dbReference type="Pfam" id="PF20151"/>
    </source>
</evidence>
<comment type="caution">
    <text evidence="3">The sequence shown here is derived from an EMBL/GenBank/DDBJ whole genome shotgun (WGS) entry which is preliminary data.</text>
</comment>
<accession>A0A9P6E152</accession>
<keyword evidence="1" id="KW-0472">Membrane</keyword>
<evidence type="ECO:0000313" key="3">
    <source>
        <dbReference type="EMBL" id="KAF9518663.1"/>
    </source>
</evidence>
<protein>
    <recommendedName>
        <fullName evidence="2">DUF6533 domain-containing protein</fullName>
    </recommendedName>
</protein>
<organism evidence="3 4">
    <name type="scientific">Hydnum rufescens UP504</name>
    <dbReference type="NCBI Taxonomy" id="1448309"/>
    <lineage>
        <taxon>Eukaryota</taxon>
        <taxon>Fungi</taxon>
        <taxon>Dikarya</taxon>
        <taxon>Basidiomycota</taxon>
        <taxon>Agaricomycotina</taxon>
        <taxon>Agaricomycetes</taxon>
        <taxon>Cantharellales</taxon>
        <taxon>Hydnaceae</taxon>
        <taxon>Hydnum</taxon>
    </lineage>
</organism>
<feature type="domain" description="DUF6533" evidence="2">
    <location>
        <begin position="77"/>
        <end position="120"/>
    </location>
</feature>
<keyword evidence="1" id="KW-1133">Transmembrane helix</keyword>
<dbReference type="Pfam" id="PF20151">
    <property type="entry name" value="DUF6533"/>
    <property type="match status" value="1"/>
</dbReference>
<evidence type="ECO:0000313" key="4">
    <source>
        <dbReference type="Proteomes" id="UP000886523"/>
    </source>
</evidence>
<dbReference type="OrthoDB" id="2686513at2759"/>
<gene>
    <name evidence="3" type="ORF">BS47DRAFT_1482520</name>
</gene>
<dbReference type="Proteomes" id="UP000886523">
    <property type="component" value="Unassembled WGS sequence"/>
</dbReference>
<keyword evidence="4" id="KW-1185">Reference proteome</keyword>
<dbReference type="EMBL" id="MU128923">
    <property type="protein sequence ID" value="KAF9518663.1"/>
    <property type="molecule type" value="Genomic_DNA"/>
</dbReference>
<feature type="transmembrane region" description="Helical" evidence="1">
    <location>
        <begin position="143"/>
        <end position="163"/>
    </location>
</feature>
<keyword evidence="1" id="KW-0812">Transmembrane</keyword>
<name>A0A9P6E152_9AGAM</name>
<dbReference type="InterPro" id="IPR045340">
    <property type="entry name" value="DUF6533"/>
</dbReference>
<dbReference type="AlphaFoldDB" id="A0A9P6E152"/>
<evidence type="ECO:0000256" key="1">
    <source>
        <dbReference type="SAM" id="Phobius"/>
    </source>
</evidence>
<feature type="transmembrane region" description="Helical" evidence="1">
    <location>
        <begin position="116"/>
        <end position="136"/>
    </location>
</feature>
<proteinExistence type="predicted"/>
<reference evidence="3" key="1">
    <citation type="journal article" date="2020" name="Nat. Commun.">
        <title>Large-scale genome sequencing of mycorrhizal fungi provides insights into the early evolution of symbiotic traits.</title>
        <authorList>
            <person name="Miyauchi S."/>
            <person name="Kiss E."/>
            <person name="Kuo A."/>
            <person name="Drula E."/>
            <person name="Kohler A."/>
            <person name="Sanchez-Garcia M."/>
            <person name="Morin E."/>
            <person name="Andreopoulos B."/>
            <person name="Barry K.W."/>
            <person name="Bonito G."/>
            <person name="Buee M."/>
            <person name="Carver A."/>
            <person name="Chen C."/>
            <person name="Cichocki N."/>
            <person name="Clum A."/>
            <person name="Culley D."/>
            <person name="Crous P.W."/>
            <person name="Fauchery L."/>
            <person name="Girlanda M."/>
            <person name="Hayes R.D."/>
            <person name="Keri Z."/>
            <person name="LaButti K."/>
            <person name="Lipzen A."/>
            <person name="Lombard V."/>
            <person name="Magnuson J."/>
            <person name="Maillard F."/>
            <person name="Murat C."/>
            <person name="Nolan M."/>
            <person name="Ohm R.A."/>
            <person name="Pangilinan J."/>
            <person name="Pereira M.F."/>
            <person name="Perotto S."/>
            <person name="Peter M."/>
            <person name="Pfister S."/>
            <person name="Riley R."/>
            <person name="Sitrit Y."/>
            <person name="Stielow J.B."/>
            <person name="Szollosi G."/>
            <person name="Zifcakova L."/>
            <person name="Stursova M."/>
            <person name="Spatafora J.W."/>
            <person name="Tedersoo L."/>
            <person name="Vaario L.M."/>
            <person name="Yamada A."/>
            <person name="Yan M."/>
            <person name="Wang P."/>
            <person name="Xu J."/>
            <person name="Bruns T."/>
            <person name="Baldrian P."/>
            <person name="Vilgalys R."/>
            <person name="Dunand C."/>
            <person name="Henrissat B."/>
            <person name="Grigoriev I.V."/>
            <person name="Hibbett D."/>
            <person name="Nagy L.G."/>
            <person name="Martin F.M."/>
        </authorList>
    </citation>
    <scope>NUCLEOTIDE SEQUENCE</scope>
    <source>
        <strain evidence="3">UP504</strain>
    </source>
</reference>